<dbReference type="AlphaFoldDB" id="A0A2S6IF70"/>
<feature type="transmembrane region" description="Helical" evidence="2">
    <location>
        <begin position="86"/>
        <end position="110"/>
    </location>
</feature>
<dbReference type="InterPro" id="IPR009937">
    <property type="entry name" value="Phage_holin_3_6"/>
</dbReference>
<keyword evidence="4" id="KW-1185">Reference proteome</keyword>
<sequence length="157" mass="16061">MSHPTPRPGIPGAERSIGQLVADASQDLSDLIRHEIALAKAEITADVKNGALGGALFGAAGFLGAVAFILICVALAFVLAALGLPVWAGFLIVGGVLVLGAGLLALVGYGRIKRVGPPERTIRTTKETVAVLKASATGKGHALEGPQHRQLDRAGHH</sequence>
<keyword evidence="2" id="KW-0472">Membrane</keyword>
<keyword evidence="2" id="KW-1133">Transmembrane helix</keyword>
<evidence type="ECO:0000256" key="2">
    <source>
        <dbReference type="SAM" id="Phobius"/>
    </source>
</evidence>
<protein>
    <submittedName>
        <fullName evidence="3">Putative superfamily III holin-X</fullName>
    </submittedName>
</protein>
<reference evidence="3 4" key="1">
    <citation type="submission" date="2018-02" db="EMBL/GenBank/DDBJ databases">
        <title>Genomic Encyclopedia of Archaeal and Bacterial Type Strains, Phase II (KMG-II): from individual species to whole genera.</title>
        <authorList>
            <person name="Goeker M."/>
        </authorList>
    </citation>
    <scope>NUCLEOTIDE SEQUENCE [LARGE SCALE GENOMIC DNA]</scope>
    <source>
        <strain evidence="3 4">DSM 22857</strain>
    </source>
</reference>
<keyword evidence="2" id="KW-0812">Transmembrane</keyword>
<gene>
    <name evidence="3" type="ORF">CLV92_1128</name>
</gene>
<feature type="compositionally biased region" description="Basic and acidic residues" evidence="1">
    <location>
        <begin position="146"/>
        <end position="157"/>
    </location>
</feature>
<comment type="caution">
    <text evidence="3">The sequence shown here is derived from an EMBL/GenBank/DDBJ whole genome shotgun (WGS) entry which is preliminary data.</text>
</comment>
<dbReference type="OrthoDB" id="5150146at2"/>
<evidence type="ECO:0000313" key="3">
    <source>
        <dbReference type="EMBL" id="PPK92836.1"/>
    </source>
</evidence>
<proteinExistence type="predicted"/>
<feature type="region of interest" description="Disordered" evidence="1">
    <location>
        <begin position="137"/>
        <end position="157"/>
    </location>
</feature>
<name>A0A2S6IF70_9ACTN</name>
<dbReference type="Proteomes" id="UP000239485">
    <property type="component" value="Unassembled WGS sequence"/>
</dbReference>
<evidence type="ECO:0000313" key="4">
    <source>
        <dbReference type="Proteomes" id="UP000239485"/>
    </source>
</evidence>
<dbReference type="Pfam" id="PF07332">
    <property type="entry name" value="Phage_holin_3_6"/>
    <property type="match status" value="1"/>
</dbReference>
<dbReference type="RefSeq" id="WP_104434173.1">
    <property type="nucleotide sequence ID" value="NZ_PTJD01000012.1"/>
</dbReference>
<dbReference type="EMBL" id="PTJD01000012">
    <property type="protein sequence ID" value="PPK92836.1"/>
    <property type="molecule type" value="Genomic_DNA"/>
</dbReference>
<feature type="transmembrane region" description="Helical" evidence="2">
    <location>
        <begin position="55"/>
        <end position="80"/>
    </location>
</feature>
<evidence type="ECO:0000256" key="1">
    <source>
        <dbReference type="SAM" id="MobiDB-lite"/>
    </source>
</evidence>
<organism evidence="3 4">
    <name type="scientific">Kineococcus xinjiangensis</name>
    <dbReference type="NCBI Taxonomy" id="512762"/>
    <lineage>
        <taxon>Bacteria</taxon>
        <taxon>Bacillati</taxon>
        <taxon>Actinomycetota</taxon>
        <taxon>Actinomycetes</taxon>
        <taxon>Kineosporiales</taxon>
        <taxon>Kineosporiaceae</taxon>
        <taxon>Kineococcus</taxon>
    </lineage>
</organism>
<accession>A0A2S6IF70</accession>